<dbReference type="Gene3D" id="3.30.470.10">
    <property type="match status" value="1"/>
</dbReference>
<dbReference type="Pfam" id="PF01063">
    <property type="entry name" value="Aminotran_4"/>
    <property type="match status" value="1"/>
</dbReference>
<evidence type="ECO:0000256" key="2">
    <source>
        <dbReference type="SAM" id="MobiDB-lite"/>
    </source>
</evidence>
<accession>A0A6A7XZT1</accession>
<proteinExistence type="predicted"/>
<dbReference type="EMBL" id="VWNA01000001">
    <property type="protein sequence ID" value="MQT12093.1"/>
    <property type="molecule type" value="Genomic_DNA"/>
</dbReference>
<dbReference type="SUPFAM" id="SSF56752">
    <property type="entry name" value="D-aminoacid aminotransferase-like PLP-dependent enzymes"/>
    <property type="match status" value="1"/>
</dbReference>
<comment type="caution">
    <text evidence="3">The sequence shown here is derived from an EMBL/GenBank/DDBJ whole genome shotgun (WGS) entry which is preliminary data.</text>
</comment>
<name>A0A6A7XZT1_9HYPH</name>
<keyword evidence="4" id="KW-1185">Reference proteome</keyword>
<gene>
    <name evidence="3" type="ORF">F0357_05320</name>
</gene>
<dbReference type="InterPro" id="IPR001544">
    <property type="entry name" value="Aminotrans_IV"/>
</dbReference>
<organism evidence="3 4">
    <name type="scientific">Segnochrobactrum spirostomi</name>
    <dbReference type="NCBI Taxonomy" id="2608987"/>
    <lineage>
        <taxon>Bacteria</taxon>
        <taxon>Pseudomonadati</taxon>
        <taxon>Pseudomonadota</taxon>
        <taxon>Alphaproteobacteria</taxon>
        <taxon>Hyphomicrobiales</taxon>
        <taxon>Segnochrobactraceae</taxon>
        <taxon>Segnochrobactrum</taxon>
    </lineage>
</organism>
<dbReference type="GO" id="GO:0003824">
    <property type="term" value="F:catalytic activity"/>
    <property type="evidence" value="ECO:0007669"/>
    <property type="project" value="InterPro"/>
</dbReference>
<evidence type="ECO:0000313" key="4">
    <source>
        <dbReference type="Proteomes" id="UP000332515"/>
    </source>
</evidence>
<sequence>MIWLDGTLYEGATAPFDLADRGLLLADGLFETITVFGGTPFRLGYHLERLAAGARTLGFEIDRAAAEHSVAALAARTQDGRGVVRVTVTRGSGPRGLAPPPSPARRPSPRSRRGRPHLPPRRFGWRRSRPAATRPRRSRA</sequence>
<feature type="region of interest" description="Disordered" evidence="2">
    <location>
        <begin position="89"/>
        <end position="140"/>
    </location>
</feature>
<protein>
    <recommendedName>
        <fullName evidence="1">Probable branched-chain-amino-acid aminotransferase</fullName>
    </recommendedName>
</protein>
<evidence type="ECO:0000313" key="3">
    <source>
        <dbReference type="EMBL" id="MQT12093.1"/>
    </source>
</evidence>
<evidence type="ECO:0000256" key="1">
    <source>
        <dbReference type="ARBA" id="ARBA00014472"/>
    </source>
</evidence>
<feature type="compositionally biased region" description="Basic residues" evidence="2">
    <location>
        <begin position="107"/>
        <end position="140"/>
    </location>
</feature>
<feature type="compositionally biased region" description="Pro residues" evidence="2">
    <location>
        <begin position="97"/>
        <end position="106"/>
    </location>
</feature>
<reference evidence="3 4" key="1">
    <citation type="submission" date="2019-09" db="EMBL/GenBank/DDBJ databases">
        <title>Segnochrobactrum spirostomi gen. nov., sp. nov., isolated from the ciliate Spirostomum cf. yagiui and description of a novel family, Segnochrobactraceae fam. nov. within the order Rhizobiales of the class Alphaproteobacteria.</title>
        <authorList>
            <person name="Akter S."/>
            <person name="Shazib S.U.A."/>
            <person name="Shin M.K."/>
        </authorList>
    </citation>
    <scope>NUCLEOTIDE SEQUENCE [LARGE SCALE GENOMIC DNA]</scope>
    <source>
        <strain evidence="3 4">Sp-1</strain>
    </source>
</reference>
<dbReference type="InterPro" id="IPR036038">
    <property type="entry name" value="Aminotransferase-like"/>
</dbReference>
<dbReference type="Proteomes" id="UP000332515">
    <property type="component" value="Unassembled WGS sequence"/>
</dbReference>
<dbReference type="AlphaFoldDB" id="A0A6A7XZT1"/>
<dbReference type="InterPro" id="IPR043131">
    <property type="entry name" value="BCAT-like_N"/>
</dbReference>